<protein>
    <recommendedName>
        <fullName evidence="3">UDENN domain-containing protein</fullName>
    </recommendedName>
</protein>
<dbReference type="InterPro" id="IPR024224">
    <property type="entry name" value="DENND6"/>
</dbReference>
<dbReference type="AlphaFoldDB" id="A0A822Z2C5"/>
<evidence type="ECO:0000256" key="1">
    <source>
        <dbReference type="ARBA" id="ARBA00007159"/>
    </source>
</evidence>
<dbReference type="GO" id="GO:0005085">
    <property type="term" value="F:guanyl-nucleotide exchange factor activity"/>
    <property type="evidence" value="ECO:0007669"/>
    <property type="project" value="InterPro"/>
</dbReference>
<feature type="domain" description="UDENN" evidence="3">
    <location>
        <begin position="1"/>
        <end position="158"/>
    </location>
</feature>
<comment type="similarity">
    <text evidence="1">Belongs to the DENND6 family.</text>
</comment>
<organism evidence="4 5">
    <name type="scientific">Nelumbo nucifera</name>
    <name type="common">Sacred lotus</name>
    <dbReference type="NCBI Taxonomy" id="4432"/>
    <lineage>
        <taxon>Eukaryota</taxon>
        <taxon>Viridiplantae</taxon>
        <taxon>Streptophyta</taxon>
        <taxon>Embryophyta</taxon>
        <taxon>Tracheophyta</taxon>
        <taxon>Spermatophyta</taxon>
        <taxon>Magnoliopsida</taxon>
        <taxon>Proteales</taxon>
        <taxon>Nelumbonaceae</taxon>
        <taxon>Nelumbo</taxon>
    </lineage>
</organism>
<accession>A0A822Z2C5</accession>
<evidence type="ECO:0000313" key="5">
    <source>
        <dbReference type="Proteomes" id="UP000607653"/>
    </source>
</evidence>
<dbReference type="PROSITE" id="PS50211">
    <property type="entry name" value="DENN"/>
    <property type="match status" value="1"/>
</dbReference>
<reference evidence="4 5" key="1">
    <citation type="journal article" date="2020" name="Mol. Biol. Evol.">
        <title>Distinct Expression and Methylation Patterns for Genes with Different Fates following a Single Whole-Genome Duplication in Flowering Plants.</title>
        <authorList>
            <person name="Shi T."/>
            <person name="Rahmani R.S."/>
            <person name="Gugger P.F."/>
            <person name="Wang M."/>
            <person name="Li H."/>
            <person name="Zhang Y."/>
            <person name="Li Z."/>
            <person name="Wang Q."/>
            <person name="Van de Peer Y."/>
            <person name="Marchal K."/>
            <person name="Chen J."/>
        </authorList>
    </citation>
    <scope>NUCLEOTIDE SEQUENCE [LARGE SCALE GENOMIC DNA]</scope>
    <source>
        <tissue evidence="4">Leaf</tissue>
    </source>
</reference>
<comment type="caution">
    <text evidence="4">The sequence shown here is derived from an EMBL/GenBank/DDBJ whole genome shotgun (WGS) entry which is preliminary data.</text>
</comment>
<evidence type="ECO:0000259" key="3">
    <source>
        <dbReference type="PROSITE" id="PS50211"/>
    </source>
</evidence>
<evidence type="ECO:0000313" key="4">
    <source>
        <dbReference type="EMBL" id="DAD35648.1"/>
    </source>
</evidence>
<sequence length="158" mass="17960">MESSKLLSVPFLILCPNTKNRSSIHDCIFFFLFQRQETTQLGNVSSSERVEVEEKVVSPKSVDNRALRRSSSSNNANSPRYMYGYVLNRQRQDERLKRGGKQKSVVILSYFPFSSVFRPLLQILGPLFFDIGKRALEQIASCVSAWPSPVPGKLMELP</sequence>
<dbReference type="EMBL" id="DUZY01000004">
    <property type="protein sequence ID" value="DAD35648.1"/>
    <property type="molecule type" value="Genomic_DNA"/>
</dbReference>
<keyword evidence="5" id="KW-1185">Reference proteome</keyword>
<name>A0A822Z2C5_NELNU</name>
<dbReference type="PANTHER" id="PTHR13677">
    <property type="entry name" value="LD41638P"/>
    <property type="match status" value="1"/>
</dbReference>
<evidence type="ECO:0000256" key="2">
    <source>
        <dbReference type="SAM" id="MobiDB-lite"/>
    </source>
</evidence>
<feature type="compositionally biased region" description="Low complexity" evidence="2">
    <location>
        <begin position="69"/>
        <end position="80"/>
    </location>
</feature>
<dbReference type="InterPro" id="IPR037516">
    <property type="entry name" value="Tripartite_DENN"/>
</dbReference>
<dbReference type="PANTHER" id="PTHR13677:SF0">
    <property type="entry name" value="LD41638P"/>
    <property type="match status" value="1"/>
</dbReference>
<proteinExistence type="inferred from homology"/>
<gene>
    <name evidence="4" type="ORF">HUJ06_006288</name>
</gene>
<feature type="region of interest" description="Disordered" evidence="2">
    <location>
        <begin position="60"/>
        <end position="80"/>
    </location>
</feature>
<dbReference type="Proteomes" id="UP000607653">
    <property type="component" value="Unassembled WGS sequence"/>
</dbReference>